<dbReference type="InterPro" id="IPR014720">
    <property type="entry name" value="dsRBD_dom"/>
</dbReference>
<dbReference type="Pfam" id="PF00035">
    <property type="entry name" value="dsrm"/>
    <property type="match status" value="2"/>
</dbReference>
<gene>
    <name evidence="7" type="ORF">KFK09_027112</name>
</gene>
<dbReference type="AlphaFoldDB" id="A0A8T3A8H0"/>
<dbReference type="CDD" id="cd00048">
    <property type="entry name" value="DSRM_SF"/>
    <property type="match status" value="1"/>
</dbReference>
<dbReference type="Proteomes" id="UP000829196">
    <property type="component" value="Unassembled WGS sequence"/>
</dbReference>
<dbReference type="SUPFAM" id="SSF54768">
    <property type="entry name" value="dsRNA-binding domain-like"/>
    <property type="match status" value="2"/>
</dbReference>
<feature type="region of interest" description="Disordered" evidence="5">
    <location>
        <begin position="293"/>
        <end position="324"/>
    </location>
</feature>
<dbReference type="EMBL" id="JAGYWB010000018">
    <property type="protein sequence ID" value="KAI0492836.1"/>
    <property type="molecule type" value="Genomic_DNA"/>
</dbReference>
<evidence type="ECO:0000259" key="6">
    <source>
        <dbReference type="PROSITE" id="PS50137"/>
    </source>
</evidence>
<evidence type="ECO:0000256" key="5">
    <source>
        <dbReference type="SAM" id="MobiDB-lite"/>
    </source>
</evidence>
<evidence type="ECO:0000256" key="3">
    <source>
        <dbReference type="ARBA" id="ARBA00037597"/>
    </source>
</evidence>
<dbReference type="PANTHER" id="PTHR46031:SF37">
    <property type="entry name" value="DRBM DOMAIN-CONTAINING PROTEIN"/>
    <property type="match status" value="1"/>
</dbReference>
<proteinExistence type="predicted"/>
<feature type="domain" description="DRBM" evidence="6">
    <location>
        <begin position="30"/>
        <end position="99"/>
    </location>
</feature>
<feature type="compositionally biased region" description="Basic residues" evidence="5">
    <location>
        <begin position="294"/>
        <end position="305"/>
    </location>
</feature>
<keyword evidence="1" id="KW-0677">Repeat</keyword>
<organism evidence="7 8">
    <name type="scientific">Dendrobium nobile</name>
    <name type="common">Orchid</name>
    <dbReference type="NCBI Taxonomy" id="94219"/>
    <lineage>
        <taxon>Eukaryota</taxon>
        <taxon>Viridiplantae</taxon>
        <taxon>Streptophyta</taxon>
        <taxon>Embryophyta</taxon>
        <taxon>Tracheophyta</taxon>
        <taxon>Spermatophyta</taxon>
        <taxon>Magnoliopsida</taxon>
        <taxon>Liliopsida</taxon>
        <taxon>Asparagales</taxon>
        <taxon>Orchidaceae</taxon>
        <taxon>Epidendroideae</taxon>
        <taxon>Malaxideae</taxon>
        <taxon>Dendrobiinae</taxon>
        <taxon>Dendrobium</taxon>
    </lineage>
</organism>
<feature type="domain" description="DRBM" evidence="6">
    <location>
        <begin position="120"/>
        <end position="182"/>
    </location>
</feature>
<dbReference type="GO" id="GO:0003723">
    <property type="term" value="F:RNA binding"/>
    <property type="evidence" value="ECO:0007669"/>
    <property type="project" value="UniProtKB-UniRule"/>
</dbReference>
<accession>A0A8T3A8H0</accession>
<name>A0A8T3A8H0_DENNO</name>
<keyword evidence="8" id="KW-1185">Reference proteome</keyword>
<dbReference type="PROSITE" id="PS50137">
    <property type="entry name" value="DS_RBD"/>
    <property type="match status" value="2"/>
</dbReference>
<dbReference type="SMART" id="SM00358">
    <property type="entry name" value="DSRM"/>
    <property type="match status" value="2"/>
</dbReference>
<keyword evidence="2 4" id="KW-0694">RNA-binding</keyword>
<dbReference type="PANTHER" id="PTHR46031">
    <property type="match status" value="1"/>
</dbReference>
<evidence type="ECO:0000256" key="2">
    <source>
        <dbReference type="ARBA" id="ARBA00022884"/>
    </source>
</evidence>
<dbReference type="Gene3D" id="3.30.160.20">
    <property type="match status" value="2"/>
</dbReference>
<comment type="caution">
    <text evidence="7">The sequence shown here is derived from an EMBL/GenBank/DDBJ whole genome shotgun (WGS) entry which is preliminary data.</text>
</comment>
<feature type="compositionally biased region" description="Basic and acidic residues" evidence="5">
    <location>
        <begin position="306"/>
        <end position="316"/>
    </location>
</feature>
<evidence type="ECO:0000256" key="4">
    <source>
        <dbReference type="PROSITE-ProRule" id="PRU00266"/>
    </source>
</evidence>
<protein>
    <recommendedName>
        <fullName evidence="6">DRBM domain-containing protein</fullName>
    </recommendedName>
</protein>
<evidence type="ECO:0000313" key="7">
    <source>
        <dbReference type="EMBL" id="KAI0492836.1"/>
    </source>
</evidence>
<dbReference type="SMR" id="A0A8T3A8H0"/>
<sequence length="324" mass="34928">MVVSNPSNTNEEIASAAAASSGAGVLGHHMHKNRLQEYTQRAGLSLPSYSTVNEGEPHAPRFRAAILVDGMRFTSPYTFSHRKEAEQDVAKRTLEIISVKFKNEASLNIHKDPAFCKLILNEYGAKLKKDRPTYTTVQQDGLLPIFITTITFDGKTYVGLAGRSKKEAEQNAACVVIDSILANSNTVAAMAQIIKTKGKLYETVNNIANAGNATLASEIKSDDADGVIEGTGITAVAPIGSLPTGPTSWVPFTSQLVDPFTSQLADISQSNQMNYHISSSGLPMAVVDAQAIAPKKKKKNLKKRKADQSKRKRVDEPPSNDALS</sequence>
<evidence type="ECO:0000256" key="1">
    <source>
        <dbReference type="ARBA" id="ARBA00022737"/>
    </source>
</evidence>
<comment type="function">
    <text evidence="3">Binds double-stranded RNA.</text>
</comment>
<reference evidence="7" key="1">
    <citation type="journal article" date="2022" name="Front. Genet.">
        <title>Chromosome-Scale Assembly of the Dendrobium nobile Genome Provides Insights Into the Molecular Mechanism of the Biosynthesis of the Medicinal Active Ingredient of Dendrobium.</title>
        <authorList>
            <person name="Xu Q."/>
            <person name="Niu S.-C."/>
            <person name="Li K.-L."/>
            <person name="Zheng P.-J."/>
            <person name="Zhang X.-J."/>
            <person name="Jia Y."/>
            <person name="Liu Y."/>
            <person name="Niu Y.-X."/>
            <person name="Yu L.-H."/>
            <person name="Chen D.-F."/>
            <person name="Zhang G.-Q."/>
        </authorList>
    </citation>
    <scope>NUCLEOTIDE SEQUENCE</scope>
    <source>
        <tissue evidence="7">Leaf</tissue>
    </source>
</reference>
<evidence type="ECO:0000313" key="8">
    <source>
        <dbReference type="Proteomes" id="UP000829196"/>
    </source>
</evidence>
<dbReference type="OrthoDB" id="620161at2759"/>